<gene>
    <name evidence="2" type="ORF">D9758_001597</name>
</gene>
<dbReference type="InterPro" id="IPR053006">
    <property type="entry name" value="Meiosis_regulatory"/>
</dbReference>
<organism evidence="2 3">
    <name type="scientific">Tetrapyrgos nigripes</name>
    <dbReference type="NCBI Taxonomy" id="182062"/>
    <lineage>
        <taxon>Eukaryota</taxon>
        <taxon>Fungi</taxon>
        <taxon>Dikarya</taxon>
        <taxon>Basidiomycota</taxon>
        <taxon>Agaricomycotina</taxon>
        <taxon>Agaricomycetes</taxon>
        <taxon>Agaricomycetidae</taxon>
        <taxon>Agaricales</taxon>
        <taxon>Marasmiineae</taxon>
        <taxon>Marasmiaceae</taxon>
        <taxon>Tetrapyrgos</taxon>
    </lineage>
</organism>
<reference evidence="2 3" key="1">
    <citation type="journal article" date="2020" name="ISME J.">
        <title>Uncovering the hidden diversity of litter-decomposition mechanisms in mushroom-forming fungi.</title>
        <authorList>
            <person name="Floudas D."/>
            <person name="Bentzer J."/>
            <person name="Ahren D."/>
            <person name="Johansson T."/>
            <person name="Persson P."/>
            <person name="Tunlid A."/>
        </authorList>
    </citation>
    <scope>NUCLEOTIDE SEQUENCE [LARGE SCALE GENOMIC DNA]</scope>
    <source>
        <strain evidence="2 3">CBS 291.85</strain>
    </source>
</reference>
<feature type="region of interest" description="Disordered" evidence="1">
    <location>
        <begin position="91"/>
        <end position="206"/>
    </location>
</feature>
<feature type="compositionally biased region" description="Pro residues" evidence="1">
    <location>
        <begin position="93"/>
        <end position="113"/>
    </location>
</feature>
<feature type="compositionally biased region" description="Polar residues" evidence="1">
    <location>
        <begin position="162"/>
        <end position="182"/>
    </location>
</feature>
<dbReference type="PANTHER" id="PTHR28094">
    <property type="entry name" value="MEIOTICALLY UP-REGULATED GENE 113 PROTEIN"/>
    <property type="match status" value="1"/>
</dbReference>
<evidence type="ECO:0000256" key="1">
    <source>
        <dbReference type="SAM" id="MobiDB-lite"/>
    </source>
</evidence>
<evidence type="ECO:0000313" key="3">
    <source>
        <dbReference type="Proteomes" id="UP000559256"/>
    </source>
</evidence>
<feature type="region of interest" description="Disordered" evidence="1">
    <location>
        <begin position="389"/>
        <end position="415"/>
    </location>
</feature>
<accession>A0A8H5GXF2</accession>
<dbReference type="EMBL" id="JAACJM010000004">
    <property type="protein sequence ID" value="KAF5372994.1"/>
    <property type="molecule type" value="Genomic_DNA"/>
</dbReference>
<name>A0A8H5GXF2_9AGAR</name>
<evidence type="ECO:0008006" key="4">
    <source>
        <dbReference type="Google" id="ProtNLM"/>
    </source>
</evidence>
<protein>
    <recommendedName>
        <fullName evidence="4">DUF1766-domain-containing protein</fullName>
    </recommendedName>
</protein>
<dbReference type="Proteomes" id="UP000559256">
    <property type="component" value="Unassembled WGS sequence"/>
</dbReference>
<feature type="compositionally biased region" description="Basic residues" evidence="1">
    <location>
        <begin position="184"/>
        <end position="193"/>
    </location>
</feature>
<proteinExistence type="predicted"/>
<dbReference type="PANTHER" id="PTHR28094:SF1">
    <property type="entry name" value="MEIOTICALLY UP-REGULATED GENE 113 PROTEIN"/>
    <property type="match status" value="1"/>
</dbReference>
<sequence>MGKAKRLLRQWLLDDDDDNKKPNGNGGDQLAHQFASLNVSTPNVPQPAPQPTPQYGHHQFNGPTFVGGFHMPSAPSTTSLTMQYALNNQPHYLAPPPLPRPPRAVSDPPPSFPNPVVFDPGFDPGSLPPSPARPPARPSISSASPPKPARLRASSTPPSPIAVTSSSNSASTDDVTQCSGVTKTGKRCTRQVKKGPAITGAQPDDKSVERFCHQHTKELLNPSGFYVSGTEWIDFVDYIPDYLSPDTQVALRVEMEKARSSSDVEGYIYAFEIRDPDDKKNIKLKVGRTVNVVKRLNEWSKQCGSKEQVLRGWFPGAVEDDDDDSNASLMKGRVRAGGQGVWCHRLERLIHLELADLAVNGAYLEPGWKPFIKGPGKGRSQQIQAAKTKLVNSSKSSSTTSSPPSTPTKSKKHLGLGNGGGYAPCKDCGSIHKEIFQFARFGKGRNEGREWELVVKAVCEGWTNFVKDFVK</sequence>
<dbReference type="Pfam" id="PF13455">
    <property type="entry name" value="MUG113"/>
    <property type="match status" value="1"/>
</dbReference>
<keyword evidence="3" id="KW-1185">Reference proteome</keyword>
<comment type="caution">
    <text evidence="2">The sequence shown here is derived from an EMBL/GenBank/DDBJ whole genome shotgun (WGS) entry which is preliminary data.</text>
</comment>
<feature type="compositionally biased region" description="Low complexity" evidence="1">
    <location>
        <begin position="393"/>
        <end position="403"/>
    </location>
</feature>
<feature type="region of interest" description="Disordered" evidence="1">
    <location>
        <begin position="14"/>
        <end position="72"/>
    </location>
</feature>
<evidence type="ECO:0000313" key="2">
    <source>
        <dbReference type="EMBL" id="KAF5372994.1"/>
    </source>
</evidence>
<feature type="compositionally biased region" description="Pro residues" evidence="1">
    <location>
        <begin position="126"/>
        <end position="137"/>
    </location>
</feature>
<dbReference type="AlphaFoldDB" id="A0A8H5GXF2"/>
<dbReference type="OrthoDB" id="2417614at2759"/>